<comment type="catalytic activity">
    <reaction evidence="12 14">
        <text>a di-trans,poly-cis-dolichyl beta-D-mannosyl phosphate + L-threonyl-[protein] = 3-O-(alpha-D-mannosyl)-L-threonyl-[protein] + a di-trans,poly-cis-dolichyl phosphate + H(+)</text>
        <dbReference type="Rhea" id="RHEA:53396"/>
        <dbReference type="Rhea" id="RHEA-COMP:11060"/>
        <dbReference type="Rhea" id="RHEA-COMP:13547"/>
        <dbReference type="Rhea" id="RHEA-COMP:19498"/>
        <dbReference type="Rhea" id="RHEA-COMP:19501"/>
        <dbReference type="ChEBI" id="CHEBI:15378"/>
        <dbReference type="ChEBI" id="CHEBI:30013"/>
        <dbReference type="ChEBI" id="CHEBI:57683"/>
        <dbReference type="ChEBI" id="CHEBI:58211"/>
        <dbReference type="ChEBI" id="CHEBI:137323"/>
        <dbReference type="EC" id="2.4.1.109"/>
    </reaction>
</comment>
<keyword evidence="9 14" id="KW-0256">Endoplasmic reticulum</keyword>
<evidence type="ECO:0000256" key="7">
    <source>
        <dbReference type="ARBA" id="ARBA00022692"/>
    </source>
</evidence>
<dbReference type="InterPro" id="IPR036300">
    <property type="entry name" value="MIR_dom_sf"/>
</dbReference>
<dbReference type="PANTHER" id="PTHR10050">
    <property type="entry name" value="DOLICHYL-PHOSPHATE-MANNOSE--PROTEIN MANNOSYLTRANSFERASE"/>
    <property type="match status" value="1"/>
</dbReference>
<comment type="catalytic activity">
    <reaction evidence="13 14">
        <text>a di-trans,poly-cis-dolichyl beta-D-mannosyl phosphate + L-seryl-[protein] = 3-O-(alpha-D-mannosyl)-L-seryl-[protein] + a di-trans,poly-cis-dolichyl phosphate + H(+)</text>
        <dbReference type="Rhea" id="RHEA:17377"/>
        <dbReference type="Rhea" id="RHEA-COMP:9863"/>
        <dbReference type="Rhea" id="RHEA-COMP:13546"/>
        <dbReference type="Rhea" id="RHEA-COMP:19498"/>
        <dbReference type="Rhea" id="RHEA-COMP:19501"/>
        <dbReference type="ChEBI" id="CHEBI:15378"/>
        <dbReference type="ChEBI" id="CHEBI:29999"/>
        <dbReference type="ChEBI" id="CHEBI:57683"/>
        <dbReference type="ChEBI" id="CHEBI:58211"/>
        <dbReference type="ChEBI" id="CHEBI:137321"/>
        <dbReference type="EC" id="2.4.1.109"/>
    </reaction>
</comment>
<feature type="transmembrane region" description="Helical" evidence="14">
    <location>
        <begin position="743"/>
        <end position="765"/>
    </location>
</feature>
<dbReference type="OrthoDB" id="292747at2759"/>
<sequence length="790" mass="89467">MTSVEDASGLHHRKTATKGASPPVTPIKNATSNQSNEKKENPPISLPKILSSNAALAGLILTSIIAILPRIYLIWFPQEVVFDEVHFGKFASYYLRRQYYFDVHPPLAKMILAIPAKLVGYNGKFLFEKIGMNYIENGAPYFVMRMTVAMFGASIPILAYMIMAESGYSLAVSFITASLISLDNSLVLHSRLILLDSIMLFFMVSSIYSYIRFFKLRFHPFTTQWYLWLTTTGFLLGCAVSCKLVGLFTFSCVGIFVLYDLWRILDINRNTTISEFGKHFAARAVSLILVPIVVYLTFFYVHFSILTNTGPGDAYHTPNFQMQLAGNQLAMNTLPVYFGDSVSFKHIDTNTFISSRDEIYPLKYADGRVSSNGQQVTATGAETDESFWTVIPGELFEEYTNHFDVNGTRINDLPIPPESLIELKVRHNDVVRLLHKTTNCVLRTHDVAAPLTPTNMEFTCVNSTDEKAYKDTLFYLKFDQPSAATKDSEGNLIQEELRTSSKRFRIVSKSQNVAAMTHAKKLPKWGHGDQEINGKKAASGSNTLWTINTVSGKNVSDSEETKVTIPKMGFFAKFIELQRLMLEHNAKLTKPHPYQSTPASWPLMLRGVSFWTDSNYNRQIYFLGNPFGWAMSILGIGMFSVIILGILAGHRRNFDLVSAIVERHLMRNGLIFAICYAMHYLPFFIMGRALFIHHYLPSVVFGYMVLGSMLQFFTVDNYQQYALFSPVFSRINLPILPKSKRMIAYLGLVLALQFLTFCYFAPFVYGTTLTPSQVRSRKWLPSWDFAFTNK</sequence>
<dbReference type="InterPro" id="IPR027005">
    <property type="entry name" value="PMT-like"/>
</dbReference>
<comment type="function">
    <text evidence="14">Transfers mannose from Dol-P-mannose to Ser or Thr residues on proteins.</text>
</comment>
<keyword evidence="5 14" id="KW-0328">Glycosyltransferase</keyword>
<comment type="caution">
    <text evidence="17">The sequence shown here is derived from an EMBL/GenBank/DDBJ whole genome shotgun (WGS) entry which is preliminary data.</text>
</comment>
<dbReference type="EMBL" id="MBFT01000313">
    <property type="protein sequence ID" value="PVU93613.1"/>
    <property type="molecule type" value="Genomic_DNA"/>
</dbReference>
<dbReference type="InterPro" id="IPR003342">
    <property type="entry name" value="ArnT-like_N"/>
</dbReference>
<feature type="transmembrane region" description="Helical" evidence="14">
    <location>
        <begin position="139"/>
        <end position="162"/>
    </location>
</feature>
<keyword evidence="18" id="KW-1185">Reference proteome</keyword>
<evidence type="ECO:0000313" key="18">
    <source>
        <dbReference type="Proteomes" id="UP000245699"/>
    </source>
</evidence>
<keyword evidence="11 14" id="KW-0472">Membrane</keyword>
<evidence type="ECO:0000256" key="11">
    <source>
        <dbReference type="ARBA" id="ARBA00023136"/>
    </source>
</evidence>
<dbReference type="EC" id="2.4.1.109" evidence="4 14"/>
<dbReference type="UniPathway" id="UPA00378"/>
<evidence type="ECO:0000256" key="12">
    <source>
        <dbReference type="ARBA" id="ARBA00045085"/>
    </source>
</evidence>
<keyword evidence="8" id="KW-0677">Repeat</keyword>
<dbReference type="SMART" id="SM00472">
    <property type="entry name" value="MIR"/>
    <property type="match status" value="3"/>
</dbReference>
<dbReference type="PROSITE" id="PS50919">
    <property type="entry name" value="MIR"/>
    <property type="match status" value="1"/>
</dbReference>
<dbReference type="PANTHER" id="PTHR10050:SF51">
    <property type="entry name" value="PROTEIN O-MANNOSYL-TRANSFERASE 1"/>
    <property type="match status" value="1"/>
</dbReference>
<evidence type="ECO:0000256" key="1">
    <source>
        <dbReference type="ARBA" id="ARBA00004477"/>
    </source>
</evidence>
<evidence type="ECO:0000259" key="16">
    <source>
        <dbReference type="PROSITE" id="PS50919"/>
    </source>
</evidence>
<dbReference type="SUPFAM" id="SSF82109">
    <property type="entry name" value="MIR domain"/>
    <property type="match status" value="1"/>
</dbReference>
<evidence type="ECO:0000256" key="6">
    <source>
        <dbReference type="ARBA" id="ARBA00022679"/>
    </source>
</evidence>
<dbReference type="GO" id="GO:0005789">
    <property type="term" value="C:endoplasmic reticulum membrane"/>
    <property type="evidence" value="ECO:0007669"/>
    <property type="project" value="UniProtKB-SubCell"/>
</dbReference>
<evidence type="ECO:0000256" key="2">
    <source>
        <dbReference type="ARBA" id="ARBA00004922"/>
    </source>
</evidence>
<feature type="transmembrane region" description="Helical" evidence="14">
    <location>
        <begin position="234"/>
        <end position="259"/>
    </location>
</feature>
<dbReference type="Pfam" id="PF16192">
    <property type="entry name" value="PMT_4TMC"/>
    <property type="match status" value="1"/>
</dbReference>
<evidence type="ECO:0000256" key="10">
    <source>
        <dbReference type="ARBA" id="ARBA00022989"/>
    </source>
</evidence>
<evidence type="ECO:0000256" key="5">
    <source>
        <dbReference type="ARBA" id="ARBA00022676"/>
    </source>
</evidence>
<evidence type="ECO:0000256" key="8">
    <source>
        <dbReference type="ARBA" id="ARBA00022737"/>
    </source>
</evidence>
<keyword evidence="7 14" id="KW-0812">Transmembrane</keyword>
<feature type="domain" description="MIR" evidence="16">
    <location>
        <begin position="333"/>
        <end position="393"/>
    </location>
</feature>
<comment type="similarity">
    <text evidence="3 14">Belongs to the glycosyltransferase 39 family.</text>
</comment>
<keyword evidence="6 14" id="KW-0808">Transferase</keyword>
<feature type="transmembrane region" description="Helical" evidence="14">
    <location>
        <begin position="168"/>
        <end position="186"/>
    </location>
</feature>
<organism evidence="17 18">
    <name type="scientific">Furculomyces boomerangus</name>
    <dbReference type="NCBI Taxonomy" id="61424"/>
    <lineage>
        <taxon>Eukaryota</taxon>
        <taxon>Fungi</taxon>
        <taxon>Fungi incertae sedis</taxon>
        <taxon>Zoopagomycota</taxon>
        <taxon>Kickxellomycotina</taxon>
        <taxon>Harpellomycetes</taxon>
        <taxon>Harpellales</taxon>
        <taxon>Harpellaceae</taxon>
        <taxon>Furculomyces</taxon>
    </lineage>
</organism>
<comment type="pathway">
    <text evidence="2 14">Protein modification; protein glycosylation.</text>
</comment>
<proteinExistence type="inferred from homology"/>
<dbReference type="Pfam" id="PF02366">
    <property type="entry name" value="PMT"/>
    <property type="match status" value="1"/>
</dbReference>
<feature type="transmembrane region" description="Helical" evidence="14">
    <location>
        <begin position="54"/>
        <end position="75"/>
    </location>
</feature>
<evidence type="ECO:0000313" key="17">
    <source>
        <dbReference type="EMBL" id="PVU93613.1"/>
    </source>
</evidence>
<feature type="transmembrane region" description="Helical" evidence="14">
    <location>
        <begin position="627"/>
        <end position="648"/>
    </location>
</feature>
<feature type="transmembrane region" description="Helical" evidence="14">
    <location>
        <begin position="669"/>
        <end position="689"/>
    </location>
</feature>
<evidence type="ECO:0000256" key="3">
    <source>
        <dbReference type="ARBA" id="ARBA00007222"/>
    </source>
</evidence>
<name>A0A2T9YMN3_9FUNG</name>
<feature type="transmembrane region" description="Helical" evidence="14">
    <location>
        <begin position="193"/>
        <end position="214"/>
    </location>
</feature>
<protein>
    <recommendedName>
        <fullName evidence="4 14">Dolichyl-phosphate-mannose--protein mannosyltransferase</fullName>
        <ecNumber evidence="4 14">2.4.1.109</ecNumber>
    </recommendedName>
</protein>
<dbReference type="GO" id="GO:0004169">
    <property type="term" value="F:dolichyl-phosphate-mannose-protein mannosyltransferase activity"/>
    <property type="evidence" value="ECO:0007669"/>
    <property type="project" value="UniProtKB-UniRule"/>
</dbReference>
<comment type="subcellular location">
    <subcellularLocation>
        <location evidence="1 14">Endoplasmic reticulum membrane</location>
        <topology evidence="1 14">Multi-pass membrane protein</topology>
    </subcellularLocation>
</comment>
<evidence type="ECO:0000256" key="15">
    <source>
        <dbReference type="SAM" id="MobiDB-lite"/>
    </source>
</evidence>
<evidence type="ECO:0000256" key="9">
    <source>
        <dbReference type="ARBA" id="ARBA00022824"/>
    </source>
</evidence>
<evidence type="ECO:0000256" key="4">
    <source>
        <dbReference type="ARBA" id="ARBA00012839"/>
    </source>
</evidence>
<accession>A0A2T9YMN3</accession>
<evidence type="ECO:0000256" key="14">
    <source>
        <dbReference type="RuleBase" id="RU367007"/>
    </source>
</evidence>
<dbReference type="AlphaFoldDB" id="A0A2T9YMN3"/>
<dbReference type="Proteomes" id="UP000245699">
    <property type="component" value="Unassembled WGS sequence"/>
</dbReference>
<dbReference type="InterPro" id="IPR032421">
    <property type="entry name" value="PMT_4TMC"/>
</dbReference>
<feature type="transmembrane region" description="Helical" evidence="14">
    <location>
        <begin position="280"/>
        <end position="301"/>
    </location>
</feature>
<feature type="region of interest" description="Disordered" evidence="15">
    <location>
        <begin position="1"/>
        <end position="42"/>
    </location>
</feature>
<gene>
    <name evidence="17" type="ORF">BB559_003216</name>
</gene>
<evidence type="ECO:0000256" key="13">
    <source>
        <dbReference type="ARBA" id="ARBA00045102"/>
    </source>
</evidence>
<feature type="transmembrane region" description="Helical" evidence="14">
    <location>
        <begin position="695"/>
        <end position="715"/>
    </location>
</feature>
<dbReference type="STRING" id="61424.A0A2T9YMN3"/>
<keyword evidence="10 14" id="KW-1133">Transmembrane helix</keyword>
<dbReference type="Gene3D" id="2.80.10.50">
    <property type="match status" value="1"/>
</dbReference>
<reference evidence="17 18" key="1">
    <citation type="journal article" date="2018" name="MBio">
        <title>Comparative Genomics Reveals the Core Gene Toolbox for the Fungus-Insect Symbiosis.</title>
        <authorList>
            <person name="Wang Y."/>
            <person name="Stata M."/>
            <person name="Wang W."/>
            <person name="Stajich J.E."/>
            <person name="White M.M."/>
            <person name="Moncalvo J.M."/>
        </authorList>
    </citation>
    <scope>NUCLEOTIDE SEQUENCE [LARGE SCALE GENOMIC DNA]</scope>
    <source>
        <strain evidence="17 18">AUS-77-4</strain>
    </source>
</reference>
<dbReference type="InterPro" id="IPR016093">
    <property type="entry name" value="MIR_motif"/>
</dbReference>